<evidence type="ECO:0000256" key="1">
    <source>
        <dbReference type="ARBA" id="ARBA00004123"/>
    </source>
</evidence>
<evidence type="ECO:0000256" key="5">
    <source>
        <dbReference type="ARBA" id="ARBA00062419"/>
    </source>
</evidence>
<evidence type="ECO:0000256" key="2">
    <source>
        <dbReference type="ARBA" id="ARBA00010391"/>
    </source>
</evidence>
<dbReference type="KEGG" id="bfo:118410739"/>
<evidence type="ECO:0000256" key="3">
    <source>
        <dbReference type="ARBA" id="ARBA00016811"/>
    </source>
</evidence>
<feature type="region of interest" description="Disordered" evidence="6">
    <location>
        <begin position="368"/>
        <end position="413"/>
    </location>
</feature>
<reference evidence="8" key="3">
    <citation type="submission" date="2025-08" db="UniProtKB">
        <authorList>
            <consortium name="RefSeq"/>
        </authorList>
    </citation>
    <scope>IDENTIFICATION</scope>
</reference>
<comment type="similarity">
    <text evidence="2">Belongs to the Integrator subunit 10 family.</text>
</comment>
<evidence type="ECO:0000313" key="7">
    <source>
        <dbReference type="Proteomes" id="UP000001554"/>
    </source>
</evidence>
<dbReference type="GO" id="GO:0032039">
    <property type="term" value="C:integrator complex"/>
    <property type="evidence" value="ECO:0000318"/>
    <property type="project" value="GO_Central"/>
</dbReference>
<evidence type="ECO:0000313" key="8">
    <source>
        <dbReference type="RefSeq" id="XP_035668407.1"/>
    </source>
</evidence>
<dbReference type="PRINTS" id="PR02106">
    <property type="entry name" value="INTSUBUNIT10"/>
</dbReference>
<organism evidence="7 8">
    <name type="scientific">Branchiostoma floridae</name>
    <name type="common">Florida lancelet</name>
    <name type="synonym">Amphioxus</name>
    <dbReference type="NCBI Taxonomy" id="7739"/>
    <lineage>
        <taxon>Eukaryota</taxon>
        <taxon>Metazoa</taxon>
        <taxon>Chordata</taxon>
        <taxon>Cephalochordata</taxon>
        <taxon>Leptocardii</taxon>
        <taxon>Amphioxiformes</taxon>
        <taxon>Branchiostomatidae</taxon>
        <taxon>Branchiostoma</taxon>
    </lineage>
</organism>
<gene>
    <name evidence="8" type="primary">LOC118410739</name>
</gene>
<keyword evidence="7" id="KW-1185">Reference proteome</keyword>
<dbReference type="Pfam" id="PF21045">
    <property type="entry name" value="INT10"/>
    <property type="match status" value="1"/>
</dbReference>
<sequence>MAAAKQNSREDSAWLVNRARESLKSDPHAAKAWLITARTLFPGEFSVQYEAYSVEQAAGNTAGAAKMLYDMFTQFSDESTLQAEVHKMTSALQSDNRDPDTVFYAGMFESLPSSAQRDVLLKSAEKSGNAVDHCRLMLLLLTRFPDTRPEHGVKLVDTLLDTEKRESLPSPVNCYRKLLVCDTIPLVCSSPDIDVSHKQLYRWLQKAMEFYICFLTQPPGREGSKGPVLSSDKSPLKRQASVFSGLSRHAAIEGLTDKESVVPDPWERLHELMMTIGCRCGWEINMASLQEERSLSDKWLCLKDLYTKESDDLEDSSQRKHILYSATFLLYQCVHNYTVAVQPELFSGSTSHSPPLVLVEDIRNRPAVKERKSGKPVKKRRKLEAGEDRGTSEDEAGQKSGRANIQMSKTGQVPPEGMASFRTAIDCWRLLHKQHVMEKDFTRLNQHWKTEGWVWLQSFIIDMLLYQGDQQKAVSLLEELLSSCGGKDQDENRQTLLRLSLQLSSCHFCLGNYQRACELALDAIAELPVEPQPGDTPPSKQQKADKESRQLLMLSCTEADILPYCMHVLVTCLKRNALGESEDDMSLGHLIVMLQYDWPSQEELFIKAVEKIVHQGSFTYNIFFNYVINIDMLEEFAFLKTPEGGKINLDLLPVSTTAISRQRTVTRGVHKGVKEDFRLAMERQVARCSEHVDTLIKKFLTEERDIILQNLL</sequence>
<reference evidence="7" key="2">
    <citation type="journal article" date="2020" name="Nat. Ecol. Evol.">
        <title>Deeply conserved synteny resolves early events in vertebrate evolution.</title>
        <authorList>
            <person name="Simakov O."/>
            <person name="Marletaz F."/>
            <person name="Yue J.X."/>
            <person name="O'Connell B."/>
            <person name="Jenkins J."/>
            <person name="Brandt A."/>
            <person name="Calef R."/>
            <person name="Tung C.H."/>
            <person name="Huang T.K."/>
            <person name="Schmutz J."/>
            <person name="Satoh N."/>
            <person name="Yu J.K."/>
            <person name="Putnam N.H."/>
            <person name="Green R.E."/>
            <person name="Rokhsar D.S."/>
        </authorList>
    </citation>
    <scope>NUCLEOTIDE SEQUENCE [LARGE SCALE GENOMIC DNA]</scope>
    <source>
        <strain evidence="7">S238N-H82</strain>
    </source>
</reference>
<dbReference type="AlphaFoldDB" id="A0A9J7KQP4"/>
<evidence type="ECO:0000256" key="4">
    <source>
        <dbReference type="ARBA" id="ARBA00023242"/>
    </source>
</evidence>
<accession>A0A9J7KQP4</accession>
<comment type="subunit">
    <text evidence="5">Component of the Integrator complex, composed of core subunits INTS1, INTS2, INTS3, INTS4, INTS5, INTS6, INTS7, INTS8, INTS9/RC74, INTS10, INTS11/CPSF3L, INTS12, INTS13, INTS14 and INTS15. The core complex associates with protein phosphatase 2A subunits PPP2CA and PPP2R1A, to form the Integrator-PP2A (INTAC) complex. INTS10 is part of the tail subcomplex, composed of INTS10, INTS13, INTS14 and INTS15.</text>
</comment>
<proteinExistence type="inferred from homology"/>
<dbReference type="Proteomes" id="UP000001554">
    <property type="component" value="Chromosome 3"/>
</dbReference>
<evidence type="ECO:0000256" key="6">
    <source>
        <dbReference type="SAM" id="MobiDB-lite"/>
    </source>
</evidence>
<feature type="compositionally biased region" description="Polar residues" evidence="6">
    <location>
        <begin position="401"/>
        <end position="411"/>
    </location>
</feature>
<dbReference type="GeneID" id="118410739"/>
<keyword evidence="4" id="KW-0539">Nucleus</keyword>
<dbReference type="RefSeq" id="XP_035668407.1">
    <property type="nucleotide sequence ID" value="XM_035812514.1"/>
</dbReference>
<dbReference type="InterPro" id="IPR026164">
    <property type="entry name" value="Int_cplx_su10"/>
</dbReference>
<dbReference type="PANTHER" id="PTHR16055:SF2">
    <property type="entry name" value="INTEGRATOR COMPLEX SUBUNIT 10"/>
    <property type="match status" value="1"/>
</dbReference>
<dbReference type="GO" id="GO:0016180">
    <property type="term" value="P:snRNA processing"/>
    <property type="evidence" value="ECO:0000318"/>
    <property type="project" value="GO_Central"/>
</dbReference>
<dbReference type="PANTHER" id="PTHR16055">
    <property type="entry name" value="INTEGRATOR COMPLEX SUBUNIT 10"/>
    <property type="match status" value="1"/>
</dbReference>
<name>A0A9J7KQP4_BRAFL</name>
<feature type="compositionally biased region" description="Basic and acidic residues" evidence="6">
    <location>
        <begin position="383"/>
        <end position="392"/>
    </location>
</feature>
<comment type="subcellular location">
    <subcellularLocation>
        <location evidence="1">Nucleus</location>
    </subcellularLocation>
</comment>
<dbReference type="OMA" id="FYVKMFQ"/>
<dbReference type="OrthoDB" id="18145at2759"/>
<reference evidence="8" key="1">
    <citation type="journal article" date="2016" name="Genome Biol. Evol.">
        <title>Conserved non-coding elements in the most distant genera of cephalochordates: the Goldilocks principle.</title>
        <authorList>
            <person name="Yue J.X."/>
            <person name="Kozmikova I."/>
            <person name="Ono H."/>
            <person name="Nossa C.W."/>
            <person name="Kozmik Z."/>
            <person name="Putnam N.H."/>
            <person name="Yu J.K."/>
            <person name="Holland L.Z."/>
        </authorList>
    </citation>
    <scope>NUCLEOTIDE SEQUENCE</scope>
</reference>
<protein>
    <recommendedName>
        <fullName evidence="3">Integrator complex subunit 10</fullName>
    </recommendedName>
</protein>